<comment type="subcellular location">
    <subcellularLocation>
        <location evidence="1">Cell projection</location>
    </subcellularLocation>
</comment>
<comment type="caution">
    <text evidence="7">The sequence shown here is derived from an EMBL/GenBank/DDBJ whole genome shotgun (WGS) entry which is preliminary data.</text>
</comment>
<dbReference type="Proteomes" id="UP000689195">
    <property type="component" value="Unassembled WGS sequence"/>
</dbReference>
<dbReference type="PROSITE" id="PS51182">
    <property type="entry name" value="C2_TENSIN"/>
    <property type="match status" value="1"/>
</dbReference>
<proteinExistence type="predicted"/>
<dbReference type="PROSITE" id="PS00383">
    <property type="entry name" value="TYR_PHOSPHATASE_1"/>
    <property type="match status" value="1"/>
</dbReference>
<dbReference type="InterPro" id="IPR003595">
    <property type="entry name" value="Tyr_Pase_cat"/>
</dbReference>
<dbReference type="GO" id="GO:0016314">
    <property type="term" value="F:phosphatidylinositol-3,4,5-trisphosphate 3-phosphatase activity"/>
    <property type="evidence" value="ECO:0007669"/>
    <property type="project" value="TreeGrafter"/>
</dbReference>
<evidence type="ECO:0008006" key="9">
    <source>
        <dbReference type="Google" id="ProtNLM"/>
    </source>
</evidence>
<feature type="domain" description="Phosphatase tensin-type" evidence="5">
    <location>
        <begin position="13"/>
        <end position="185"/>
    </location>
</feature>
<evidence type="ECO:0000259" key="5">
    <source>
        <dbReference type="PROSITE" id="PS51181"/>
    </source>
</evidence>
<evidence type="ECO:0000313" key="7">
    <source>
        <dbReference type="EMBL" id="CAD8150022.1"/>
    </source>
</evidence>
<dbReference type="OrthoDB" id="16692at2759"/>
<dbReference type="EMBL" id="CAJJDO010000020">
    <property type="protein sequence ID" value="CAD8150022.1"/>
    <property type="molecule type" value="Genomic_DNA"/>
</dbReference>
<gene>
    <name evidence="7" type="ORF">PPENT_87.1.T0200051</name>
</gene>
<dbReference type="InterPro" id="IPR000387">
    <property type="entry name" value="Tyr_Pase_dom"/>
</dbReference>
<dbReference type="Pfam" id="PF22785">
    <property type="entry name" value="Tc-R-P"/>
    <property type="match status" value="1"/>
</dbReference>
<dbReference type="PROSITE" id="PS51181">
    <property type="entry name" value="PPASE_TENSIN"/>
    <property type="match status" value="1"/>
</dbReference>
<dbReference type="SMART" id="SM00404">
    <property type="entry name" value="PTPc_motif"/>
    <property type="match status" value="1"/>
</dbReference>
<keyword evidence="3" id="KW-0966">Cell projection</keyword>
<dbReference type="PROSITE" id="PS50056">
    <property type="entry name" value="TYR_PHOSPHATASE_2"/>
    <property type="match status" value="1"/>
</dbReference>
<accession>A0A8S1TG58</accession>
<dbReference type="PANTHER" id="PTHR12305:SF60">
    <property type="entry name" value="PHOSPHATIDYLINOSITOL 3,4,5-TRISPHOSPHATE 3-PHOSPHATASE TPTE2-RELATED"/>
    <property type="match status" value="1"/>
</dbReference>
<protein>
    <recommendedName>
        <fullName evidence="9">Phosphatidylinositol-3,4,5-trisphosphate 3-phosphatase</fullName>
    </recommendedName>
</protein>
<dbReference type="InterPro" id="IPR051281">
    <property type="entry name" value="Dual-spec_lipid-protein_phosph"/>
</dbReference>
<dbReference type="CDD" id="cd14497">
    <property type="entry name" value="PTP_PTEN-like"/>
    <property type="match status" value="1"/>
</dbReference>
<dbReference type="Pfam" id="PF10409">
    <property type="entry name" value="PTEN_C2"/>
    <property type="match status" value="1"/>
</dbReference>
<evidence type="ECO:0000313" key="8">
    <source>
        <dbReference type="Proteomes" id="UP000689195"/>
    </source>
</evidence>
<evidence type="ECO:0000259" key="4">
    <source>
        <dbReference type="PROSITE" id="PS50056"/>
    </source>
</evidence>
<evidence type="ECO:0000256" key="3">
    <source>
        <dbReference type="ARBA" id="ARBA00023273"/>
    </source>
</evidence>
<keyword evidence="2" id="KW-0378">Hydrolase</keyword>
<dbReference type="SMART" id="SM01326">
    <property type="entry name" value="PTEN_C2"/>
    <property type="match status" value="1"/>
</dbReference>
<reference evidence="7" key="1">
    <citation type="submission" date="2021-01" db="EMBL/GenBank/DDBJ databases">
        <authorList>
            <consortium name="Genoscope - CEA"/>
            <person name="William W."/>
        </authorList>
    </citation>
    <scope>NUCLEOTIDE SEQUENCE</scope>
</reference>
<keyword evidence="8" id="KW-1185">Reference proteome</keyword>
<dbReference type="InterPro" id="IPR014020">
    <property type="entry name" value="Tensin_C2-dom"/>
</dbReference>
<organism evidence="7 8">
    <name type="scientific">Paramecium pentaurelia</name>
    <dbReference type="NCBI Taxonomy" id="43138"/>
    <lineage>
        <taxon>Eukaryota</taxon>
        <taxon>Sar</taxon>
        <taxon>Alveolata</taxon>
        <taxon>Ciliophora</taxon>
        <taxon>Intramacronucleata</taxon>
        <taxon>Oligohymenophorea</taxon>
        <taxon>Peniculida</taxon>
        <taxon>Parameciidae</taxon>
        <taxon>Paramecium</taxon>
    </lineage>
</organism>
<evidence type="ECO:0000259" key="6">
    <source>
        <dbReference type="PROSITE" id="PS51182"/>
    </source>
</evidence>
<evidence type="ECO:0000256" key="2">
    <source>
        <dbReference type="ARBA" id="ARBA00022801"/>
    </source>
</evidence>
<dbReference type="InterPro" id="IPR029023">
    <property type="entry name" value="Tensin_phosphatase"/>
</dbReference>
<dbReference type="AlphaFoldDB" id="A0A8S1TG58"/>
<dbReference type="PANTHER" id="PTHR12305">
    <property type="entry name" value="PHOSPHATASE WITH HOMOLOGY TO TENSIN"/>
    <property type="match status" value="1"/>
</dbReference>
<dbReference type="GO" id="GO:0005829">
    <property type="term" value="C:cytosol"/>
    <property type="evidence" value="ECO:0007669"/>
    <property type="project" value="TreeGrafter"/>
</dbReference>
<name>A0A8S1TG58_9CILI</name>
<feature type="domain" description="C2 tensin-type" evidence="6">
    <location>
        <begin position="185"/>
        <end position="317"/>
    </location>
</feature>
<dbReference type="InterPro" id="IPR016130">
    <property type="entry name" value="Tyr_Pase_AS"/>
</dbReference>
<sequence length="401" mass="46926">MDYLRQKVSGKKNRLKEGNFNLDLTYITQRIIAMSLPGEGFEGLYRNPIDQVAQYLNERHKEDYFIFNLSGKSYDESKFKGLIFKDYFWKDHHSPSLNVLFDICLQIHNILKANDENVVVIHCLAGKGRTGTVICCYLLYSGRFNNVNDALNYYGKKRFHGEGLSVNQPCQIKYIEYFYNLLNMNTRVFPNLIQIQSISFYGKSPQININGQCYPFIEIIDVKKDSVLYSTKQISKKYEGQSHHIILPVQIPLVADILINVKNYGALKDSKMFRFSFNTAFIEKHITYQINELDPSQIQDDSRFDKKFRVELEIEECRLCSNLNSFEKKCELCKPHLSGHQETWGRINEIINRYVKPTDIQTTQLLFRTKENDDVESILKDQVLELTNSQIFKVQLHDQQQ</sequence>
<evidence type="ECO:0000256" key="1">
    <source>
        <dbReference type="ARBA" id="ARBA00004316"/>
    </source>
</evidence>
<dbReference type="GO" id="GO:0042995">
    <property type="term" value="C:cell projection"/>
    <property type="evidence" value="ECO:0007669"/>
    <property type="project" value="UniProtKB-SubCell"/>
</dbReference>
<feature type="domain" description="Tyrosine specific protein phosphatases" evidence="4">
    <location>
        <begin position="105"/>
        <end position="158"/>
    </location>
</feature>